<dbReference type="RefSeq" id="WP_012487983.1">
    <property type="nucleotide sequence ID" value="NC_010995.1"/>
</dbReference>
<dbReference type="Proteomes" id="UP000001036">
    <property type="component" value="Chromosome"/>
</dbReference>
<dbReference type="STRING" id="498211.CJA_2385"/>
<gene>
    <name evidence="2" type="ordered locus">CJA_2385</name>
</gene>
<keyword evidence="3" id="KW-1185">Reference proteome</keyword>
<sequence length="1285" mass="133087">MHSYSLKPRGNLLRRIVSGLLLFIAVGVNAATYNLTSGQYPPCDTSWSVSGTTYTCTGHGRVTLANGDVLTANTNITISANNGFSLTGSTIGTAAANINLVSSYGTVVSAGTNTINGSITAASGEVTLVNTAVTGAITTGGNINLTGGSVGGLVTSNNNTITTNGTTLAGGARAQSGMSLTGGTLSGNFVMTSANPITLSGVTMTGGSISGASTVTIQNGSVLGSASSAIAISSNSGDITVNNSTVYGDLTAPSYATVRVTNGGAVYGTCLPNSTPANACNAAPPVCTTGLIGGLTGAYFNNVNLSGTAAGTRVDTRVDFNWGSGSPGVSGIGSDQFSARWNGRVRAPVTGNYRFQTVSDDGVRLWVNNQLLIDNWNDHSATTNTSGTITLEAGYAYDLRLEYYENGGQAVIRLLWSMPGADMFNVLGTAADPNPSTANYCEVPAQDCSSGFVGSATGQFFNNTSLSGTPVATRQDTIIDFDWGTGPPGPAGIGNDTFSVRWDANLRVGTTGSYQFQTLSDDGVRLWVNNQLLINNWSDHAVTTDTSVPINLTAGTVYPLRLEFYEQGVHAVISLRWQRPGDSTFSPIVGCPAAVSYYGIFHSGSGITCAAEPVTIRAYDAAGNLVAPNAGTQVLLSTAPATGSWVSPTYIFSGAETSFTAYLRQTTAATLNINLTDGVVSESVALDPPITFANAGLKFYANASGFLPIPNQRAGITDSAPVLRAMRTNENTGACEARVTGTRTVNLAYECVDPSTCIAGQVFTAAGAAITGNSALGIINYAPVSLTFNAAGVASVPINYSDVGMVRLHAALPLAASGNDPAITLSGSSDAFVVRPERLAVTLVEGLDGKANPGATSAPGAAAGFVAAGAPFRVVVQAQNANQQPTPNFGREASTENNIVLKEFTLDYPGGGALTILANAIAGSFTSTAPAGSFQNANISWEQVGSLTVRPELADNNYMGAGAPDYIASNTIGRFYPDRFSMVASFLANSCGSFSYMSHGAIPLNYELQALSASGAVLSNYGPAYSAGPALNYVAENADMGDGALLSSRIVEGSPKNWSAGILQVNTNATFNRAAAPDGPYTDLRWGLGLTDSFDMRELAGKNMNADSAAACVGTSCNAVQLGSVPLNLRFGRLRLDDAFGPESVDLPVNFVTEYWTGNLFSINSADNCTLISRGAINYPSGILLNPAHLVVPLAGGSTTGIYGHSAANPLNIVFQGGNAAHYFQAPGSGTGDFDVDINLTSYPWLRYDWNQDGDYSDASLPTARFGFGQYRGHDRIIYWRERFD</sequence>
<organism evidence="2 3">
    <name type="scientific">Cellvibrio japonicus (strain Ueda107)</name>
    <name type="common">Pseudomonas fluorescens subsp. cellulosa</name>
    <dbReference type="NCBI Taxonomy" id="498211"/>
    <lineage>
        <taxon>Bacteria</taxon>
        <taxon>Pseudomonadati</taxon>
        <taxon>Pseudomonadota</taxon>
        <taxon>Gammaproteobacteria</taxon>
        <taxon>Cellvibrionales</taxon>
        <taxon>Cellvibrionaceae</taxon>
        <taxon>Cellvibrio</taxon>
    </lineage>
</organism>
<feature type="domain" description="PA14" evidence="1">
    <location>
        <begin position="451"/>
        <end position="595"/>
    </location>
</feature>
<proteinExistence type="predicted"/>
<dbReference type="eggNOG" id="COG3210">
    <property type="taxonomic scope" value="Bacteria"/>
</dbReference>
<reference evidence="2 3" key="1">
    <citation type="journal article" date="2008" name="J. Bacteriol.">
        <title>Insights into plant cell wall degradation from the genome sequence of the soil bacterium Cellvibrio japonicus.</title>
        <authorList>
            <person name="Deboy R.T."/>
            <person name="Mongodin E.F."/>
            <person name="Fouts D.E."/>
            <person name="Tailford L.E."/>
            <person name="Khouri H."/>
            <person name="Emerson J.B."/>
            <person name="Mohamoud Y."/>
            <person name="Watkins K."/>
            <person name="Henrissat B."/>
            <person name="Gilbert H.J."/>
            <person name="Nelson K.E."/>
        </authorList>
    </citation>
    <scope>NUCLEOTIDE SEQUENCE [LARGE SCALE GENOMIC DNA]</scope>
    <source>
        <strain evidence="2 3">Ueda107</strain>
    </source>
</reference>
<dbReference type="KEGG" id="cja:CJA_2385"/>
<dbReference type="Gene3D" id="3.90.182.10">
    <property type="entry name" value="Toxin - Anthrax Protective Antigen,domain 1"/>
    <property type="match status" value="2"/>
</dbReference>
<dbReference type="InterPro" id="IPR046524">
    <property type="entry name" value="DUF6701"/>
</dbReference>
<dbReference type="Pfam" id="PF20419">
    <property type="entry name" value="DUF6701"/>
    <property type="match status" value="1"/>
</dbReference>
<dbReference type="eggNOG" id="COG2133">
    <property type="taxonomic scope" value="Bacteria"/>
</dbReference>
<dbReference type="Pfam" id="PF07691">
    <property type="entry name" value="PA14"/>
    <property type="match status" value="2"/>
</dbReference>
<evidence type="ECO:0000313" key="2">
    <source>
        <dbReference type="EMBL" id="ACE86143.1"/>
    </source>
</evidence>
<dbReference type="SUPFAM" id="SSF56988">
    <property type="entry name" value="Anthrax protective antigen"/>
    <property type="match status" value="2"/>
</dbReference>
<name>B3PKB7_CELJU</name>
<accession>B3PKB7</accession>
<dbReference type="EMBL" id="CP000934">
    <property type="protein sequence ID" value="ACE86143.1"/>
    <property type="molecule type" value="Genomic_DNA"/>
</dbReference>
<dbReference type="SMART" id="SM00758">
    <property type="entry name" value="PA14"/>
    <property type="match status" value="2"/>
</dbReference>
<evidence type="ECO:0000259" key="1">
    <source>
        <dbReference type="PROSITE" id="PS51820"/>
    </source>
</evidence>
<dbReference type="PROSITE" id="PS51820">
    <property type="entry name" value="PA14"/>
    <property type="match status" value="2"/>
</dbReference>
<evidence type="ECO:0000313" key="3">
    <source>
        <dbReference type="Proteomes" id="UP000001036"/>
    </source>
</evidence>
<dbReference type="InterPro" id="IPR037524">
    <property type="entry name" value="PA14/GLEYA"/>
</dbReference>
<protein>
    <submittedName>
        <fullName evidence="2">MSHA biogenesis protein MshQ</fullName>
    </submittedName>
</protein>
<feature type="domain" description="PA14" evidence="1">
    <location>
        <begin position="290"/>
        <end position="431"/>
    </location>
</feature>
<dbReference type="HOGENOM" id="CLU_268213_0_0_6"/>
<dbReference type="InterPro" id="IPR011658">
    <property type="entry name" value="PA14_dom"/>
</dbReference>
<dbReference type="OrthoDB" id="9790247at2"/>